<protein>
    <submittedName>
        <fullName evidence="1">Uncharacterized protein</fullName>
    </submittedName>
</protein>
<evidence type="ECO:0000313" key="2">
    <source>
        <dbReference type="Proteomes" id="UP001138751"/>
    </source>
</evidence>
<dbReference type="EMBL" id="JAAEDM010000026">
    <property type="protein sequence ID" value="MBR0671827.1"/>
    <property type="molecule type" value="Genomic_DNA"/>
</dbReference>
<reference evidence="1" key="2">
    <citation type="journal article" date="2021" name="Syst. Appl. Microbiol.">
        <title>Roseomonas hellenica sp. nov., isolated from roots of wild-growing Alkanna tinctoria.</title>
        <authorList>
            <person name="Rat A."/>
            <person name="Naranjo H.D."/>
            <person name="Lebbe L."/>
            <person name="Cnockaert M."/>
            <person name="Krigas N."/>
            <person name="Grigoriadou K."/>
            <person name="Maloupa E."/>
            <person name="Willems A."/>
        </authorList>
    </citation>
    <scope>NUCLEOTIDE SEQUENCE</scope>
    <source>
        <strain evidence="1">LMG 31231</strain>
    </source>
</reference>
<gene>
    <name evidence="1" type="ORF">GXW76_11655</name>
</gene>
<keyword evidence="2" id="KW-1185">Reference proteome</keyword>
<dbReference type="Proteomes" id="UP001138751">
    <property type="component" value="Unassembled WGS sequence"/>
</dbReference>
<reference evidence="1" key="1">
    <citation type="submission" date="2020-01" db="EMBL/GenBank/DDBJ databases">
        <authorList>
            <person name="Rat A."/>
        </authorList>
    </citation>
    <scope>NUCLEOTIDE SEQUENCE</scope>
    <source>
        <strain evidence="1">LMG 31231</strain>
    </source>
</reference>
<name>A0A9X9WXE8_9PROT</name>
<dbReference type="RefSeq" id="WP_211862202.1">
    <property type="nucleotide sequence ID" value="NZ_JAAEDM010000026.1"/>
</dbReference>
<accession>A0A9X9WXE8</accession>
<proteinExistence type="predicted"/>
<comment type="caution">
    <text evidence="1">The sequence shown here is derived from an EMBL/GenBank/DDBJ whole genome shotgun (WGS) entry which is preliminary data.</text>
</comment>
<evidence type="ECO:0000313" key="1">
    <source>
        <dbReference type="EMBL" id="MBR0671827.1"/>
    </source>
</evidence>
<sequence>MNRTTPPSADAERARQTTALLAAFEAMEGTLSVAEALLAGRRRIDLSGLENEMGRLCAASLLAPAEALPTIRTRLEALRLALDRLEAGLPRP</sequence>
<organism evidence="1 2">
    <name type="scientific">Neoroseomonas soli</name>
    <dbReference type="NCBI Taxonomy" id="1081025"/>
    <lineage>
        <taxon>Bacteria</taxon>
        <taxon>Pseudomonadati</taxon>
        <taxon>Pseudomonadota</taxon>
        <taxon>Alphaproteobacteria</taxon>
        <taxon>Acetobacterales</taxon>
        <taxon>Acetobacteraceae</taxon>
        <taxon>Neoroseomonas</taxon>
    </lineage>
</organism>
<dbReference type="AlphaFoldDB" id="A0A9X9WXE8"/>